<feature type="non-terminal residue" evidence="1">
    <location>
        <position position="1"/>
    </location>
</feature>
<dbReference type="GO" id="GO:0004601">
    <property type="term" value="F:peroxidase activity"/>
    <property type="evidence" value="ECO:0007669"/>
    <property type="project" value="UniProtKB-KW"/>
</dbReference>
<accession>A0A6J4J8T2</accession>
<dbReference type="EMBL" id="CADCTB010000201">
    <property type="protein sequence ID" value="CAA9271090.1"/>
    <property type="molecule type" value="Genomic_DNA"/>
</dbReference>
<keyword evidence="1" id="KW-0575">Peroxidase</keyword>
<sequence length="45" mass="4617">GRTATWCRRALLHPPRPVGHAGVAVGLQGPQGPAVLLSQGGHARL</sequence>
<dbReference type="EC" id="1.11.1.15" evidence="1"/>
<evidence type="ECO:0000313" key="1">
    <source>
        <dbReference type="EMBL" id="CAA9271090.1"/>
    </source>
</evidence>
<proteinExistence type="predicted"/>
<organism evidence="1">
    <name type="scientific">uncultured Acidimicrobiales bacterium</name>
    <dbReference type="NCBI Taxonomy" id="310071"/>
    <lineage>
        <taxon>Bacteria</taxon>
        <taxon>Bacillati</taxon>
        <taxon>Actinomycetota</taxon>
        <taxon>Acidimicrobiia</taxon>
        <taxon>Acidimicrobiales</taxon>
        <taxon>environmental samples</taxon>
    </lineage>
</organism>
<protein>
    <submittedName>
        <fullName evidence="1">Thiol peroxidase, Bcp-type</fullName>
        <ecNumber evidence="1">1.11.1.15</ecNumber>
    </submittedName>
</protein>
<reference evidence="1" key="1">
    <citation type="submission" date="2020-02" db="EMBL/GenBank/DDBJ databases">
        <authorList>
            <person name="Meier V. D."/>
        </authorList>
    </citation>
    <scope>NUCLEOTIDE SEQUENCE</scope>
    <source>
        <strain evidence="1">AVDCRST_MAG10</strain>
    </source>
</reference>
<gene>
    <name evidence="1" type="ORF">AVDCRST_MAG10-3292</name>
</gene>
<dbReference type="AlphaFoldDB" id="A0A6J4J8T2"/>
<name>A0A6J4J8T2_9ACTN</name>
<feature type="non-terminal residue" evidence="1">
    <location>
        <position position="45"/>
    </location>
</feature>
<keyword evidence="1" id="KW-0560">Oxidoreductase</keyword>